<dbReference type="Pfam" id="PF16747">
    <property type="entry name" value="Adhesin_E"/>
    <property type="match status" value="1"/>
</dbReference>
<dbReference type="AlphaFoldDB" id="A0A1B1AMN9"/>
<gene>
    <name evidence="2" type="ORF">ATE48_18770</name>
</gene>
<name>A0A1B1AMN9_9PROT</name>
<proteinExistence type="predicted"/>
<reference evidence="2 3" key="1">
    <citation type="submission" date="2015-11" db="EMBL/GenBank/DDBJ databases">
        <title>Whole-Genome Sequence of Candidatus Oderbacter manganicum from the National Park Lower Oder Valley, Germany.</title>
        <authorList>
            <person name="Braun B."/>
            <person name="Liere K."/>
            <person name="Szewzyk U."/>
        </authorList>
    </citation>
    <scope>NUCLEOTIDE SEQUENCE [LARGE SCALE GENOMIC DNA]</scope>
    <source>
        <strain evidence="2 3">OTSz_A_272</strain>
    </source>
</reference>
<evidence type="ECO:0000313" key="2">
    <source>
        <dbReference type="EMBL" id="ANP47795.1"/>
    </source>
</evidence>
<evidence type="ECO:0000259" key="1">
    <source>
        <dbReference type="Pfam" id="PF16747"/>
    </source>
</evidence>
<feature type="domain" description="Surface-adhesin protein E-like" evidence="1">
    <location>
        <begin position="14"/>
        <end position="106"/>
    </location>
</feature>
<dbReference type="EMBL" id="CP013244">
    <property type="protein sequence ID" value="ANP47795.1"/>
    <property type="molecule type" value="Genomic_DNA"/>
</dbReference>
<accession>A0A1B1AMN9</accession>
<organism evidence="2 3">
    <name type="scientific">Candidatus Viadribacter manganicus</name>
    <dbReference type="NCBI Taxonomy" id="1759059"/>
    <lineage>
        <taxon>Bacteria</taxon>
        <taxon>Pseudomonadati</taxon>
        <taxon>Pseudomonadota</taxon>
        <taxon>Alphaproteobacteria</taxon>
        <taxon>Hyphomonadales</taxon>
        <taxon>Hyphomonadaceae</taxon>
        <taxon>Candidatus Viadribacter</taxon>
    </lineage>
</organism>
<sequence length="139" mass="15084">MTPASAGPWLLALTDTAAFFADQTDIVWSSHDNVRGWVTMVYATPQASVKYAVALHEFNCRAQTHRTLAGNFYDVGGQVLNDVGSTDFEFVIPGSALDGVMEHACSDFAGWGVNESLASRVPEGMNVVRAADNLFARRR</sequence>
<dbReference type="InterPro" id="IPR031939">
    <property type="entry name" value="Adhesin_E-like"/>
</dbReference>
<protein>
    <recommendedName>
        <fullName evidence="1">Surface-adhesin protein E-like domain-containing protein</fullName>
    </recommendedName>
</protein>
<dbReference type="STRING" id="1759059.ATE48_18770"/>
<dbReference type="KEGG" id="cbot:ATE48_18770"/>
<dbReference type="Proteomes" id="UP000092498">
    <property type="component" value="Chromosome"/>
</dbReference>
<dbReference type="InParanoid" id="A0A1B1AMN9"/>
<keyword evidence="3" id="KW-1185">Reference proteome</keyword>
<evidence type="ECO:0000313" key="3">
    <source>
        <dbReference type="Proteomes" id="UP000092498"/>
    </source>
</evidence>